<feature type="transmembrane region" description="Helical" evidence="6">
    <location>
        <begin position="132"/>
        <end position="152"/>
    </location>
</feature>
<feature type="transmembrane region" description="Helical" evidence="6">
    <location>
        <begin position="76"/>
        <end position="95"/>
    </location>
</feature>
<feature type="transmembrane region" description="Helical" evidence="6">
    <location>
        <begin position="107"/>
        <end position="126"/>
    </location>
</feature>
<reference evidence="8 9" key="1">
    <citation type="submission" date="2017-03" db="EMBL/GenBank/DDBJ databases">
        <title>Genomes of endolithic fungi from Antarctica.</title>
        <authorList>
            <person name="Coleine C."/>
            <person name="Masonjones S."/>
            <person name="Stajich J.E."/>
        </authorList>
    </citation>
    <scope>NUCLEOTIDE SEQUENCE [LARGE SCALE GENOMIC DNA]</scope>
    <source>
        <strain evidence="8 9">CCFEE 6314</strain>
    </source>
</reference>
<dbReference type="InterPro" id="IPR005828">
    <property type="entry name" value="MFS_sugar_transport-like"/>
</dbReference>
<dbReference type="OrthoDB" id="6612291at2759"/>
<feature type="transmembrane region" description="Helical" evidence="6">
    <location>
        <begin position="349"/>
        <end position="371"/>
    </location>
</feature>
<dbReference type="GO" id="GO:0005351">
    <property type="term" value="F:carbohydrate:proton symporter activity"/>
    <property type="evidence" value="ECO:0007669"/>
    <property type="project" value="TreeGrafter"/>
</dbReference>
<feature type="transmembrane region" description="Helical" evidence="6">
    <location>
        <begin position="164"/>
        <end position="185"/>
    </location>
</feature>
<dbReference type="InterPro" id="IPR020846">
    <property type="entry name" value="MFS_dom"/>
</dbReference>
<feature type="transmembrane region" description="Helical" evidence="6">
    <location>
        <begin position="29"/>
        <end position="56"/>
    </location>
</feature>
<evidence type="ECO:0000313" key="8">
    <source>
        <dbReference type="EMBL" id="RVX65938.1"/>
    </source>
</evidence>
<feature type="transmembrane region" description="Helical" evidence="6">
    <location>
        <begin position="282"/>
        <end position="300"/>
    </location>
</feature>
<keyword evidence="4 6" id="KW-1133">Transmembrane helix</keyword>
<dbReference type="PANTHER" id="PTHR48022:SF11">
    <property type="entry name" value="MONOSACCHARIDE TRANSPORTER (HXT8), PUTATIVE (AFU_ORTHOLOGUE AFUA_2G08120)-RELATED"/>
    <property type="match status" value="1"/>
</dbReference>
<evidence type="ECO:0000256" key="5">
    <source>
        <dbReference type="ARBA" id="ARBA00023136"/>
    </source>
</evidence>
<feature type="transmembrane region" description="Helical" evidence="6">
    <location>
        <begin position="468"/>
        <end position="488"/>
    </location>
</feature>
<evidence type="ECO:0000313" key="9">
    <source>
        <dbReference type="Proteomes" id="UP000288859"/>
    </source>
</evidence>
<comment type="caution">
    <text evidence="8">The sequence shown here is derived from an EMBL/GenBank/DDBJ whole genome shotgun (WGS) entry which is preliminary data.</text>
</comment>
<dbReference type="PROSITE" id="PS00216">
    <property type="entry name" value="SUGAR_TRANSPORT_1"/>
    <property type="match status" value="1"/>
</dbReference>
<dbReference type="InterPro" id="IPR005829">
    <property type="entry name" value="Sugar_transporter_CS"/>
</dbReference>
<evidence type="ECO:0000256" key="1">
    <source>
        <dbReference type="ARBA" id="ARBA00004141"/>
    </source>
</evidence>
<organism evidence="8 9">
    <name type="scientific">Exophiala mesophila</name>
    <name type="common">Black yeast-like fungus</name>
    <dbReference type="NCBI Taxonomy" id="212818"/>
    <lineage>
        <taxon>Eukaryota</taxon>
        <taxon>Fungi</taxon>
        <taxon>Dikarya</taxon>
        <taxon>Ascomycota</taxon>
        <taxon>Pezizomycotina</taxon>
        <taxon>Eurotiomycetes</taxon>
        <taxon>Chaetothyriomycetidae</taxon>
        <taxon>Chaetothyriales</taxon>
        <taxon>Herpotrichiellaceae</taxon>
        <taxon>Exophiala</taxon>
    </lineage>
</organism>
<dbReference type="SUPFAM" id="SSF103473">
    <property type="entry name" value="MFS general substrate transporter"/>
    <property type="match status" value="1"/>
</dbReference>
<dbReference type="InterPro" id="IPR036259">
    <property type="entry name" value="MFS_trans_sf"/>
</dbReference>
<evidence type="ECO:0000256" key="2">
    <source>
        <dbReference type="ARBA" id="ARBA00010992"/>
    </source>
</evidence>
<feature type="transmembrane region" description="Helical" evidence="6">
    <location>
        <begin position="197"/>
        <end position="219"/>
    </location>
</feature>
<dbReference type="PANTHER" id="PTHR48022">
    <property type="entry name" value="PLASTIDIC GLUCOSE TRANSPORTER 4"/>
    <property type="match status" value="1"/>
</dbReference>
<name>A0A438MSN4_EXOME</name>
<dbReference type="EMBL" id="NAJM01000073">
    <property type="protein sequence ID" value="RVX65938.1"/>
    <property type="molecule type" value="Genomic_DNA"/>
</dbReference>
<feature type="domain" description="Major facilitator superfamily (MFS) profile" evidence="7">
    <location>
        <begin position="34"/>
        <end position="492"/>
    </location>
</feature>
<dbReference type="VEuPathDB" id="FungiDB:PV10_06433"/>
<dbReference type="Pfam" id="PF00083">
    <property type="entry name" value="Sugar_tr"/>
    <property type="match status" value="2"/>
</dbReference>
<comment type="subcellular location">
    <subcellularLocation>
        <location evidence="1">Membrane</location>
        <topology evidence="1">Multi-pass membrane protein</topology>
    </subcellularLocation>
</comment>
<sequence length="541" mass="60084">MAKLPEANESLDAGVTPTLEHSSKRQFRWYNVFIILFMSLGSIEYGYSASIIATTLAQPSFISYFGLDTRDNGADLSGLTNSLYQVGGFLGVWTVADVSDRWGRKAAITYCAVVNLIAAAGLTGSVNIEMFLAFRFIAGWGGWTIVTAIPIWMNEVSPPKIRGILVNCHNVGFLLGYNIATYFGYAFYHLPTDNNWAWRGGMIFQTIWVIVLLAGMHWLPESPRWLMMKDRYDEAERVLSRLHTAEEAQVEAVQIRLSIEQDRHHVSTWRSIFTKKSYRKRALFAMGMALSIHTSGILVVTNYGPTIYASLGFDTNKQMLYQIGWCVVALGTGFMSYLLIDRFPRNKLLAFGVGGCACCLAIVCGLIGKFASPEALENPNNTALNATIGFIYLVNCFYQLGLGKSGEDPGHEDVTNNTADGVQFCSLGEIFPNHIRAKGVVIGVATITAINIVWLQVAPIAFLRIGYLFYMVFFIPGFIATAWLWFFFPDTLGVPLEEVARMFGDADELTVPQDILNEKDVCSKEPLDMSYPEASHHEGKA</sequence>
<proteinExistence type="inferred from homology"/>
<dbReference type="AlphaFoldDB" id="A0A438MSN4"/>
<dbReference type="InterPro" id="IPR050360">
    <property type="entry name" value="MFS_Sugar_Transporters"/>
</dbReference>
<evidence type="ECO:0000259" key="7">
    <source>
        <dbReference type="PROSITE" id="PS50850"/>
    </source>
</evidence>
<feature type="transmembrane region" description="Helical" evidence="6">
    <location>
        <begin position="320"/>
        <end position="340"/>
    </location>
</feature>
<dbReference type="GO" id="GO:0016020">
    <property type="term" value="C:membrane"/>
    <property type="evidence" value="ECO:0007669"/>
    <property type="project" value="UniProtKB-SubCell"/>
</dbReference>
<dbReference type="Gene3D" id="1.20.1250.20">
    <property type="entry name" value="MFS general substrate transporter like domains"/>
    <property type="match status" value="1"/>
</dbReference>
<keyword evidence="3 6" id="KW-0812">Transmembrane</keyword>
<dbReference type="PROSITE" id="PS50850">
    <property type="entry name" value="MFS"/>
    <property type="match status" value="1"/>
</dbReference>
<evidence type="ECO:0000256" key="6">
    <source>
        <dbReference type="SAM" id="Phobius"/>
    </source>
</evidence>
<evidence type="ECO:0000256" key="4">
    <source>
        <dbReference type="ARBA" id="ARBA00022989"/>
    </source>
</evidence>
<accession>A0A438MSN4</accession>
<protein>
    <recommendedName>
        <fullName evidence="7">Major facilitator superfamily (MFS) profile domain-containing protein</fullName>
    </recommendedName>
</protein>
<evidence type="ECO:0000256" key="3">
    <source>
        <dbReference type="ARBA" id="ARBA00022692"/>
    </source>
</evidence>
<comment type="similarity">
    <text evidence="2">Belongs to the major facilitator superfamily. Sugar transporter (TC 2.A.1.1) family.</text>
</comment>
<gene>
    <name evidence="8" type="ORF">B0A52_09823</name>
</gene>
<dbReference type="Proteomes" id="UP000288859">
    <property type="component" value="Unassembled WGS sequence"/>
</dbReference>
<keyword evidence="5 6" id="KW-0472">Membrane</keyword>
<feature type="transmembrane region" description="Helical" evidence="6">
    <location>
        <begin position="440"/>
        <end position="462"/>
    </location>
</feature>